<evidence type="ECO:0000259" key="4">
    <source>
        <dbReference type="Pfam" id="PF00534"/>
    </source>
</evidence>
<dbReference type="PANTHER" id="PTHR45947">
    <property type="entry name" value="SULFOQUINOVOSYL TRANSFERASE SQD2"/>
    <property type="match status" value="1"/>
</dbReference>
<dbReference type="InterPro" id="IPR001296">
    <property type="entry name" value="Glyco_trans_1"/>
</dbReference>
<feature type="domain" description="Glycosyl transferase family 1" evidence="4">
    <location>
        <begin position="191"/>
        <end position="348"/>
    </location>
</feature>
<gene>
    <name evidence="6" type="ORF">V5O49_04695</name>
</gene>
<sequence length="665" mass="71427">MRVVRVSHSAVVDAWRDRERELRRRGVDVALLSARSWSEGGRQVPLRPRPGEDVRGARTVGTHPALFLYDPIALWRVLGRSHDLLDVHEEPFALATAEVLAVRAARRAVDRLRGRPSPAPPYLVYSAQNLPKRYPWPFGALERAVLRHAGGAHTCNAGAAVILRDKGLRGPVATIPLGVEPQDPDPRDRRRRPQPGDGEIVVGLAGRLEEHKGVAVLLRALELEPRLRLVVAGGGTLAAAVRTAGHAHGRARLVGALEGEDLGAFYRSVDVLAVPSLTTPGWVEQFGRVAVEAMACGTPVVASASGALPDVVGDAGLLVPPGDARALATALTQVVDEPGLADRMRAAGLETAARCSWSSVAAAYLDLYERVLDPPVPAVDPPEVVVVAYGGTELVRQALDPLVGAYPLTVVDNSSLPGIREIAEQAGALYLDPGRNGGFAAGVNHALAHRRHPGRDVLLLNPDAVVEPDDVARLQRTLHRGPGIASVGPRQVDGDDRPARVVWPYPSPMGAWVEALGLGGLRRVPARRSFVVGSVLLLAAEALDDVGGFDERFFLYAEESDWAYRANRRGWRHVVDPDVEARHLGGASSADATRRDTHFYASQEHFQRKHFGAAGWQVARAGSVLGAAVRTAVTRGDRHETARRRLRLYVGGPAAAERRLRTAGP</sequence>
<evidence type="ECO:0000259" key="5">
    <source>
        <dbReference type="Pfam" id="PF00535"/>
    </source>
</evidence>
<keyword evidence="2 6" id="KW-0808">Transferase</keyword>
<dbReference type="SUPFAM" id="SSF53448">
    <property type="entry name" value="Nucleotide-diphospho-sugar transferases"/>
    <property type="match status" value="1"/>
</dbReference>
<reference evidence="6" key="1">
    <citation type="journal article" date="2024" name="Antonie Van Leeuwenhoek">
        <title>Isoptericola haloaureus sp. nov., a dimorphic actinobacterium isolated from mangrove sediments of southeast India, implicating biosaline agricultural significance through nitrogen fixation and salt tolerance genes.</title>
        <authorList>
            <person name="Prathaban M."/>
            <person name="Prathiviraj R."/>
            <person name="Ravichandran M."/>
            <person name="Natarajan S.D."/>
            <person name="Sobanaa M."/>
            <person name="Hari Krishna Kumar S."/>
            <person name="Chandrasekar V."/>
            <person name="Selvin J."/>
        </authorList>
    </citation>
    <scope>NUCLEOTIDE SEQUENCE</scope>
    <source>
        <strain evidence="6">MP1014</strain>
    </source>
</reference>
<protein>
    <recommendedName>
        <fullName evidence="1">D-inositol 3-phosphate glycosyltransferase</fullName>
    </recommendedName>
</protein>
<dbReference type="RefSeq" id="WP_332901215.1">
    <property type="nucleotide sequence ID" value="NZ_JBAGLP010000110.1"/>
</dbReference>
<evidence type="ECO:0000256" key="3">
    <source>
        <dbReference type="SAM" id="MobiDB-lite"/>
    </source>
</evidence>
<dbReference type="Gene3D" id="3.90.550.10">
    <property type="entry name" value="Spore Coat Polysaccharide Biosynthesis Protein SpsA, Chain A"/>
    <property type="match status" value="1"/>
</dbReference>
<feature type="region of interest" description="Disordered" evidence="3">
    <location>
        <begin position="174"/>
        <end position="197"/>
    </location>
</feature>
<dbReference type="Proteomes" id="UP001310387">
    <property type="component" value="Unassembled WGS sequence"/>
</dbReference>
<comment type="caution">
    <text evidence="6">The sequence shown here is derived from an EMBL/GenBank/DDBJ whole genome shotgun (WGS) entry which is preliminary data.</text>
</comment>
<dbReference type="Gene3D" id="3.40.50.2000">
    <property type="entry name" value="Glycogen Phosphorylase B"/>
    <property type="match status" value="2"/>
</dbReference>
<reference evidence="6" key="2">
    <citation type="submission" date="2024-02" db="EMBL/GenBank/DDBJ databases">
        <authorList>
            <person name="Prathaban M."/>
            <person name="Mythili R."/>
            <person name="Sharmila Devi N."/>
            <person name="Sobanaa M."/>
            <person name="Prathiviraj R."/>
            <person name="Selvin J."/>
        </authorList>
    </citation>
    <scope>NUCLEOTIDE SEQUENCE</scope>
    <source>
        <strain evidence="6">MP1014</strain>
    </source>
</reference>
<dbReference type="GO" id="GO:0016757">
    <property type="term" value="F:glycosyltransferase activity"/>
    <property type="evidence" value="ECO:0007669"/>
    <property type="project" value="UniProtKB-KW"/>
</dbReference>
<dbReference type="InterPro" id="IPR029044">
    <property type="entry name" value="Nucleotide-diphossugar_trans"/>
</dbReference>
<keyword evidence="7" id="KW-1185">Reference proteome</keyword>
<dbReference type="InterPro" id="IPR050194">
    <property type="entry name" value="Glycosyltransferase_grp1"/>
</dbReference>
<evidence type="ECO:0000256" key="2">
    <source>
        <dbReference type="ARBA" id="ARBA00022679"/>
    </source>
</evidence>
<accession>A0ABU7Z4S2</accession>
<dbReference type="EMBL" id="JBAGLP010000110">
    <property type="protein sequence ID" value="MEG3614417.1"/>
    <property type="molecule type" value="Genomic_DNA"/>
</dbReference>
<organism evidence="6 7">
    <name type="scientific">Isoptericola haloaureus</name>
    <dbReference type="NCBI Taxonomy" id="1542902"/>
    <lineage>
        <taxon>Bacteria</taxon>
        <taxon>Bacillati</taxon>
        <taxon>Actinomycetota</taxon>
        <taxon>Actinomycetes</taxon>
        <taxon>Micrococcales</taxon>
        <taxon>Promicromonosporaceae</taxon>
        <taxon>Isoptericola</taxon>
    </lineage>
</organism>
<feature type="domain" description="Glycosyltransferase 2-like" evidence="5">
    <location>
        <begin position="384"/>
        <end position="502"/>
    </location>
</feature>
<keyword evidence="6" id="KW-0328">Glycosyltransferase</keyword>
<dbReference type="SUPFAM" id="SSF53756">
    <property type="entry name" value="UDP-Glycosyltransferase/glycogen phosphorylase"/>
    <property type="match status" value="1"/>
</dbReference>
<evidence type="ECO:0000313" key="7">
    <source>
        <dbReference type="Proteomes" id="UP001310387"/>
    </source>
</evidence>
<dbReference type="InterPro" id="IPR001173">
    <property type="entry name" value="Glyco_trans_2-like"/>
</dbReference>
<evidence type="ECO:0000256" key="1">
    <source>
        <dbReference type="ARBA" id="ARBA00021292"/>
    </source>
</evidence>
<dbReference type="Pfam" id="PF00534">
    <property type="entry name" value="Glycos_transf_1"/>
    <property type="match status" value="1"/>
</dbReference>
<dbReference type="Pfam" id="PF00535">
    <property type="entry name" value="Glycos_transf_2"/>
    <property type="match status" value="1"/>
</dbReference>
<evidence type="ECO:0000313" key="6">
    <source>
        <dbReference type="EMBL" id="MEG3614417.1"/>
    </source>
</evidence>
<dbReference type="CDD" id="cd03801">
    <property type="entry name" value="GT4_PimA-like"/>
    <property type="match status" value="1"/>
</dbReference>
<dbReference type="PANTHER" id="PTHR45947:SF3">
    <property type="entry name" value="SULFOQUINOVOSYL TRANSFERASE SQD2"/>
    <property type="match status" value="1"/>
</dbReference>
<proteinExistence type="predicted"/>
<name>A0ABU7Z4S2_9MICO</name>